<feature type="compositionally biased region" description="Polar residues" evidence="1">
    <location>
        <begin position="751"/>
        <end position="763"/>
    </location>
</feature>
<feature type="compositionally biased region" description="Polar residues" evidence="1">
    <location>
        <begin position="652"/>
        <end position="664"/>
    </location>
</feature>
<feature type="compositionally biased region" description="Low complexity" evidence="1">
    <location>
        <begin position="583"/>
        <end position="595"/>
    </location>
</feature>
<feature type="compositionally biased region" description="Basic and acidic residues" evidence="1">
    <location>
        <begin position="709"/>
        <end position="719"/>
    </location>
</feature>
<dbReference type="Proteomes" id="UP000221165">
    <property type="component" value="Unassembled WGS sequence"/>
</dbReference>
<feature type="region of interest" description="Disordered" evidence="1">
    <location>
        <begin position="581"/>
        <end position="602"/>
    </location>
</feature>
<feature type="compositionally biased region" description="Low complexity" evidence="1">
    <location>
        <begin position="1145"/>
        <end position="1179"/>
    </location>
</feature>
<dbReference type="SUPFAM" id="SSF48371">
    <property type="entry name" value="ARM repeat"/>
    <property type="match status" value="1"/>
</dbReference>
<feature type="region of interest" description="Disordered" evidence="1">
    <location>
        <begin position="1"/>
        <end position="166"/>
    </location>
</feature>
<feature type="compositionally biased region" description="Polar residues" evidence="1">
    <location>
        <begin position="1213"/>
        <end position="1225"/>
    </location>
</feature>
<feature type="compositionally biased region" description="Polar residues" evidence="1">
    <location>
        <begin position="1617"/>
        <end position="1627"/>
    </location>
</feature>
<feature type="compositionally biased region" description="Basic and acidic residues" evidence="1">
    <location>
        <begin position="925"/>
        <end position="937"/>
    </location>
</feature>
<dbReference type="VEuPathDB" id="ToxoDB:CSUI_002150"/>
<feature type="compositionally biased region" description="Polar residues" evidence="1">
    <location>
        <begin position="136"/>
        <end position="162"/>
    </location>
</feature>
<dbReference type="GeneID" id="94425563"/>
<feature type="region of interest" description="Disordered" evidence="1">
    <location>
        <begin position="1381"/>
        <end position="1415"/>
    </location>
</feature>
<feature type="compositionally biased region" description="Basic and acidic residues" evidence="1">
    <location>
        <begin position="1459"/>
        <end position="1470"/>
    </location>
</feature>
<feature type="region of interest" description="Disordered" evidence="1">
    <location>
        <begin position="1424"/>
        <end position="1443"/>
    </location>
</feature>
<dbReference type="OrthoDB" id="331601at2759"/>
<feature type="compositionally biased region" description="Polar residues" evidence="1">
    <location>
        <begin position="1055"/>
        <end position="1064"/>
    </location>
</feature>
<feature type="compositionally biased region" description="Basic and acidic residues" evidence="1">
    <location>
        <begin position="809"/>
        <end position="837"/>
    </location>
</feature>
<feature type="compositionally biased region" description="Low complexity" evidence="1">
    <location>
        <begin position="434"/>
        <end position="464"/>
    </location>
</feature>
<evidence type="ECO:0000313" key="4">
    <source>
        <dbReference type="Proteomes" id="UP000221165"/>
    </source>
</evidence>
<feature type="region of interest" description="Disordered" evidence="1">
    <location>
        <begin position="1563"/>
        <end position="1652"/>
    </location>
</feature>
<dbReference type="InterPro" id="IPR034085">
    <property type="entry name" value="TOG"/>
</dbReference>
<proteinExistence type="predicted"/>
<accession>A0A2C6LAH5</accession>
<feature type="compositionally biased region" description="Polar residues" evidence="1">
    <location>
        <begin position="979"/>
        <end position="989"/>
    </location>
</feature>
<feature type="region of interest" description="Disordered" evidence="1">
    <location>
        <begin position="292"/>
        <end position="355"/>
    </location>
</feature>
<dbReference type="InterPro" id="IPR016024">
    <property type="entry name" value="ARM-type_fold"/>
</dbReference>
<feature type="region of interest" description="Disordered" evidence="1">
    <location>
        <begin position="789"/>
        <end position="1293"/>
    </location>
</feature>
<feature type="compositionally biased region" description="Polar residues" evidence="1">
    <location>
        <begin position="1076"/>
        <end position="1097"/>
    </location>
</feature>
<feature type="region of interest" description="Disordered" evidence="1">
    <location>
        <begin position="409"/>
        <end position="519"/>
    </location>
</feature>
<dbReference type="Pfam" id="PF12348">
    <property type="entry name" value="CLASP_N"/>
    <property type="match status" value="1"/>
</dbReference>
<evidence type="ECO:0000259" key="2">
    <source>
        <dbReference type="SMART" id="SM01349"/>
    </source>
</evidence>
<feature type="compositionally biased region" description="Basic and acidic residues" evidence="1">
    <location>
        <begin position="1015"/>
        <end position="1026"/>
    </location>
</feature>
<sequence length="1954" mass="209976">MASPPGPVGRNLPVYFSQSGQPDISPGLLAEESPAQGGLPPAVSASQSLYRQMPFRRTSEGSPYLPPSTRSPFLHGRSPESPDKSHRYQAFSGAFSSPVATPPAARTTSTHGPVLTRQDQPPGSFASSGFPCSPALQPSFNQSTPLRGVQQQGTPPACSFSSLPPAHADAAGATTASATSATVSFSGSGSHPSLRPDKVANSLPSYLSPAASSTSSGYCYSSSATRETSYLGTHLPSVTTSNDQLFSRSTGLGCISPPAITASSPLLGRAPRSTAFPNSDFGTWENSPLPVSLSQPPCSPFVSPEQSSFTSPAAHPVSDPSSSQQQQHRGSRASNHDTPGEGVSSAQPPQSNNGTTRTAVLQTSALQVPTIRDYNISSSVASGGTSSCGEVTSANGFFFSSPVLTPSATETASARPRGGCIGASPNTPRRLMHSPPTLLPGRTTTPRLSLTTEERQSSGAHLSLAGGGERREGEDDPAAVFGLGTRHQGLQAANREAKYRGGDHHDHHSGHQQLGQAQQLPVHHGLAVGQVFCTDDYQLRSVRLPSHLENKGGGPILIANHCVPLQQTFSAVPPAGAPPFEYSSSISRSHSTTRSNDGTGSQQLTIACAMSKSGPEREQEDLLLYPEERQRLRQLQQLAQETQKKQQRVPKVQSSLPQPHNSIRSLIDGRDTSPAKQVPGPQFFPKQHQQFLLQRKEPGDSGYLCNKQEQPKPQEESRSHGMITHQVEPCTQQVLGGKDTRREGEPPVAPSATTPYRQGSSASFGILQDRQYNTQIGSFDRLYRGPVEYQKQGQQSETEAFQQGTGSSHQERAPQVHQLPEKSQRQTQETEEKDQHCYFRTGQNLVSPFSEDSSQSQGDKHHDPMQQRRQQLWKVPGVEVGYRGNDYSRRNGTPRDLDESTSRRQHEELYSLDEHLRKRQQVEAPQERERSLKKEQQETQPFQLKSSPAAAWNRAPPVGSSRQQEEEEETSCPQKDATHLSTELVTSEFASRRAELRDVQTTEQQLLLPQHQHRLRGEENEDREILEAADVFPPGGRGGQKRQQTHEASAIPGTTLPSFSSGSVLSPCGGDKTRSSHLTSSQLLRNETGYPASSSCRDLSLEDQRRQEEAIQGSPGRQEDESPSAHTSDPRLVMYRQLSGTKAPSLNSSSDSSRSNSSSHRISSHSNSAQHSSSSTTSSKSRHLSADLVSSGIRSCMSRGEGGASPFNFEGRGSTTHQNKRSTTQRNRDGGLSNLSSTGSRHLTQGAPAAEPLRRAGTPIENMGLSVTERNRRGMSRQHSIEDDAKVTHDKTAGGRSLKCLGLFSGGVGQKRSHHPSHFQAREESPFKEKEESRKERGGGGATPSSAATSHEKGRSAFHLEGGHQSSGSLRVIDKKTGSGFFRDGGLLSSGGGRDGKQREGEEGTISSSRELKMGGLHSEGMIWSQGGERKVESPSSADRHMTYLPSKDENCIMEEEHEPTSRSDGREGKSSLSRRNIRDIGGSDCTPNEAYDVDMKASSTACITSATEVTSRDMGGSEGVVSPVEGPTTSFSRSSRDDRPIGGGGAALRFFQTLQEEDTALQFQGRRPLQTTGSRNKPNTGTPLSYSQKSIPSIDGRARSIPRARPGGGDAALSGEGTSMTGGQLWSSGGVSSVVTTSDSAGTTGGQQPRKLFASQSSAIGRGVRYLTHDQLEPFDDPPSVKFIQDVLLPRLEKEATKGDWVEQVESLETLRRLAKYHMVLLTNEVLRRAVGGALAWLASPRSAVAKNACLTLADLFFFGQQRLDVTVHEVVEVCMKKCSQSNEFLNEAVKAVLAAVCQYASESRVASALLHSIPTCKQQGARSVGAVCMALLFQRSGTNATRLRELPQMVSLLNSMATEASPDVRAAARVALAILSQSVDTSLLRRSGVSLEALHKMEGFVSRTTAREIDDVMRSAALGFGASFASGGGSLSSSLSSLPDDRRTGTRIRGGG</sequence>
<feature type="compositionally biased region" description="Basic and acidic residues" evidence="1">
    <location>
        <begin position="495"/>
        <end position="506"/>
    </location>
</feature>
<feature type="compositionally biased region" description="Polar residues" evidence="1">
    <location>
        <begin position="1570"/>
        <end position="1592"/>
    </location>
</feature>
<feature type="compositionally biased region" description="Basic and acidic residues" evidence="1">
    <location>
        <begin position="886"/>
        <end position="916"/>
    </location>
</feature>
<feature type="region of interest" description="Disordered" evidence="1">
    <location>
        <begin position="1307"/>
        <end position="1354"/>
    </location>
</feature>
<feature type="compositionally biased region" description="Basic and acidic residues" evidence="1">
    <location>
        <begin position="1428"/>
        <end position="1443"/>
    </location>
</feature>
<feature type="compositionally biased region" description="Basic and acidic residues" evidence="1">
    <location>
        <begin position="77"/>
        <end position="86"/>
    </location>
</feature>
<feature type="domain" description="TOG" evidence="2">
    <location>
        <begin position="1671"/>
        <end position="1912"/>
    </location>
</feature>
<keyword evidence="4" id="KW-1185">Reference proteome</keyword>
<feature type="compositionally biased region" description="Basic and acidic residues" evidence="1">
    <location>
        <begin position="990"/>
        <end position="1000"/>
    </location>
</feature>
<dbReference type="Gene3D" id="1.25.10.10">
    <property type="entry name" value="Leucine-rich Repeat Variant"/>
    <property type="match status" value="1"/>
</dbReference>
<feature type="region of interest" description="Disordered" evidence="1">
    <location>
        <begin position="1509"/>
        <end position="1546"/>
    </location>
</feature>
<evidence type="ECO:0000256" key="1">
    <source>
        <dbReference type="SAM" id="MobiDB-lite"/>
    </source>
</evidence>
<dbReference type="InterPro" id="IPR011989">
    <property type="entry name" value="ARM-like"/>
</dbReference>
<feature type="compositionally biased region" description="Basic and acidic residues" evidence="1">
    <location>
        <begin position="1099"/>
        <end position="1109"/>
    </location>
</feature>
<dbReference type="RefSeq" id="XP_067925670.1">
    <property type="nucleotide sequence ID" value="XM_068062352.1"/>
</dbReference>
<dbReference type="InterPro" id="IPR024395">
    <property type="entry name" value="CLASP_N_dom"/>
</dbReference>
<feature type="compositionally biased region" description="Polar residues" evidence="1">
    <location>
        <begin position="106"/>
        <end position="127"/>
    </location>
</feature>
<dbReference type="EMBL" id="MIGC01000896">
    <property type="protein sequence ID" value="PHJ23996.1"/>
    <property type="molecule type" value="Genomic_DNA"/>
</dbReference>
<feature type="compositionally biased region" description="Polar residues" evidence="1">
    <location>
        <begin position="791"/>
        <end position="808"/>
    </location>
</feature>
<feature type="compositionally biased region" description="Basic and acidic residues" evidence="1">
    <location>
        <begin position="1320"/>
        <end position="1338"/>
    </location>
</feature>
<feature type="compositionally biased region" description="Low complexity" evidence="1">
    <location>
        <begin position="1929"/>
        <end position="1940"/>
    </location>
</feature>
<feature type="compositionally biased region" description="Polar residues" evidence="1">
    <location>
        <begin position="344"/>
        <end position="355"/>
    </location>
</feature>
<feature type="compositionally biased region" description="Polar residues" evidence="1">
    <location>
        <begin position="841"/>
        <end position="857"/>
    </location>
</feature>
<protein>
    <submittedName>
        <fullName evidence="3">Clasp amine-terminal protein</fullName>
    </submittedName>
</protein>
<feature type="region of interest" description="Disordered" evidence="1">
    <location>
        <begin position="698"/>
        <end position="769"/>
    </location>
</feature>
<organism evidence="3 4">
    <name type="scientific">Cystoisospora suis</name>
    <dbReference type="NCBI Taxonomy" id="483139"/>
    <lineage>
        <taxon>Eukaryota</taxon>
        <taxon>Sar</taxon>
        <taxon>Alveolata</taxon>
        <taxon>Apicomplexa</taxon>
        <taxon>Conoidasida</taxon>
        <taxon>Coccidia</taxon>
        <taxon>Eucoccidiorida</taxon>
        <taxon>Eimeriorina</taxon>
        <taxon>Sarcocystidae</taxon>
        <taxon>Cystoisospora</taxon>
    </lineage>
</organism>
<reference evidence="3 4" key="1">
    <citation type="journal article" date="2017" name="Int. J. Parasitol.">
        <title>The genome of the protozoan parasite Cystoisospora suis and a reverse vaccinology approach to identify vaccine candidates.</title>
        <authorList>
            <person name="Palmieri N."/>
            <person name="Shrestha A."/>
            <person name="Ruttkowski B."/>
            <person name="Beck T."/>
            <person name="Vogl C."/>
            <person name="Tomley F."/>
            <person name="Blake D.P."/>
            <person name="Joachim A."/>
        </authorList>
    </citation>
    <scope>NUCLEOTIDE SEQUENCE [LARGE SCALE GENOMIC DNA]</scope>
    <source>
        <strain evidence="3 4">Wien I</strain>
    </source>
</reference>
<feature type="region of interest" description="Disordered" evidence="1">
    <location>
        <begin position="639"/>
        <end position="683"/>
    </location>
</feature>
<feature type="compositionally biased region" description="Low complexity" evidence="1">
    <location>
        <begin position="1628"/>
        <end position="1643"/>
    </location>
</feature>
<feature type="compositionally biased region" description="Basic and acidic residues" evidence="1">
    <location>
        <begin position="1279"/>
        <end position="1293"/>
    </location>
</feature>
<gene>
    <name evidence="3" type="ORF">CSUI_002150</name>
</gene>
<name>A0A2C6LAH5_9APIC</name>
<evidence type="ECO:0000313" key="3">
    <source>
        <dbReference type="EMBL" id="PHJ23996.1"/>
    </source>
</evidence>
<feature type="region of interest" description="Disordered" evidence="1">
    <location>
        <begin position="1455"/>
        <end position="1484"/>
    </location>
</feature>
<comment type="caution">
    <text evidence="3">The sequence shown here is derived from an EMBL/GenBank/DDBJ whole genome shotgun (WGS) entry which is preliminary data.</text>
</comment>
<feature type="region of interest" description="Disordered" evidence="1">
    <location>
        <begin position="1929"/>
        <end position="1954"/>
    </location>
</feature>
<feature type="compositionally biased region" description="Polar residues" evidence="1">
    <location>
        <begin position="1233"/>
        <end position="1243"/>
    </location>
</feature>
<dbReference type="SMART" id="SM01349">
    <property type="entry name" value="TOG"/>
    <property type="match status" value="1"/>
</dbReference>